<evidence type="ECO:0000313" key="3">
    <source>
        <dbReference type="EMBL" id="GAA0925471.1"/>
    </source>
</evidence>
<feature type="transmembrane region" description="Helical" evidence="1">
    <location>
        <begin position="287"/>
        <end position="306"/>
    </location>
</feature>
<feature type="transmembrane region" description="Helical" evidence="1">
    <location>
        <begin position="248"/>
        <end position="266"/>
    </location>
</feature>
<feature type="transmembrane region" description="Helical" evidence="1">
    <location>
        <begin position="72"/>
        <end position="101"/>
    </location>
</feature>
<evidence type="ECO:0000256" key="1">
    <source>
        <dbReference type="SAM" id="Phobius"/>
    </source>
</evidence>
<keyword evidence="1" id="KW-0812">Transmembrane</keyword>
<keyword evidence="1" id="KW-0472">Membrane</keyword>
<feature type="transmembrane region" description="Helical" evidence="1">
    <location>
        <begin position="213"/>
        <end position="236"/>
    </location>
</feature>
<evidence type="ECO:0000313" key="4">
    <source>
        <dbReference type="Proteomes" id="UP001501578"/>
    </source>
</evidence>
<organism evidence="3 4">
    <name type="scientific">Nonomuraea longicatena</name>
    <dbReference type="NCBI Taxonomy" id="83682"/>
    <lineage>
        <taxon>Bacteria</taxon>
        <taxon>Bacillati</taxon>
        <taxon>Actinomycetota</taxon>
        <taxon>Actinomycetes</taxon>
        <taxon>Streptosporangiales</taxon>
        <taxon>Streptosporangiaceae</taxon>
        <taxon>Nonomuraea</taxon>
    </lineage>
</organism>
<feature type="domain" description="DUF418" evidence="2">
    <location>
        <begin position="194"/>
        <end position="351"/>
    </location>
</feature>
<dbReference type="PANTHER" id="PTHR30590:SF2">
    <property type="entry name" value="INNER MEMBRANE PROTEIN"/>
    <property type="match status" value="1"/>
</dbReference>
<comment type="caution">
    <text evidence="3">The sequence shown here is derived from an EMBL/GenBank/DDBJ whole genome shotgun (WGS) entry which is preliminary data.</text>
</comment>
<dbReference type="PANTHER" id="PTHR30590">
    <property type="entry name" value="INNER MEMBRANE PROTEIN"/>
    <property type="match status" value="1"/>
</dbReference>
<dbReference type="EMBL" id="BAAAHQ010000011">
    <property type="protein sequence ID" value="GAA0925471.1"/>
    <property type="molecule type" value="Genomic_DNA"/>
</dbReference>
<feature type="transmembrane region" description="Helical" evidence="1">
    <location>
        <begin position="318"/>
        <end position="335"/>
    </location>
</feature>
<feature type="transmembrane region" description="Helical" evidence="1">
    <location>
        <begin position="166"/>
        <end position="193"/>
    </location>
</feature>
<proteinExistence type="predicted"/>
<accession>A0ABP3ZRR1</accession>
<reference evidence="4" key="1">
    <citation type="journal article" date="2019" name="Int. J. Syst. Evol. Microbiol.">
        <title>The Global Catalogue of Microorganisms (GCM) 10K type strain sequencing project: providing services to taxonomists for standard genome sequencing and annotation.</title>
        <authorList>
            <consortium name="The Broad Institute Genomics Platform"/>
            <consortium name="The Broad Institute Genome Sequencing Center for Infectious Disease"/>
            <person name="Wu L."/>
            <person name="Ma J."/>
        </authorList>
    </citation>
    <scope>NUCLEOTIDE SEQUENCE [LARGE SCALE GENOMIC DNA]</scope>
    <source>
        <strain evidence="4">JCM 11136</strain>
    </source>
</reference>
<gene>
    <name evidence="3" type="ORF">GCM10009560_26960</name>
</gene>
<feature type="transmembrane region" description="Helical" evidence="1">
    <location>
        <begin position="38"/>
        <end position="60"/>
    </location>
</feature>
<dbReference type="InterPro" id="IPR007349">
    <property type="entry name" value="DUF418"/>
</dbReference>
<keyword evidence="4" id="KW-1185">Reference proteome</keyword>
<keyword evidence="1" id="KW-1133">Transmembrane helix</keyword>
<sequence>MLLLIAVANTPWYLWGRELRVSTIHPPGGSALDRAVQVVALVGVDFRVYPMFAFLFGYGMARMSGDPNRRNVWLLVFGFLHAALLWQGDILGAYGLAGLLLAKLFFGRDDRTLLRWAAVGAGVLAVATLLAVGAAGALPTDLPGYFGIGTAASGQPDPAVAVLDRLLFWSVIVTVGQGLLALALPVAIVLGFWAARQRVLEEPGRHLPLLRRVAVIGIAIGWLGGLPHAAAVMGWLPGPMTVYEVTQLTTGLPAGLGYAAVFGLIGHRISRPGPVVTAVAAVGRRSLSAYLAQSLLCAPVLAAWGLGLGARMHSASMAAYAVGVWLVTVAGAVLLDRRGLPGPAEIVLRRLRKR</sequence>
<name>A0ABP3ZRR1_9ACTN</name>
<dbReference type="Proteomes" id="UP001501578">
    <property type="component" value="Unassembled WGS sequence"/>
</dbReference>
<protein>
    <submittedName>
        <fullName evidence="3">DUF418 domain-containing protein</fullName>
    </submittedName>
</protein>
<dbReference type="InterPro" id="IPR052529">
    <property type="entry name" value="Bact_Transport_Assoc"/>
</dbReference>
<feature type="transmembrane region" description="Helical" evidence="1">
    <location>
        <begin position="113"/>
        <end position="138"/>
    </location>
</feature>
<dbReference type="Pfam" id="PF04235">
    <property type="entry name" value="DUF418"/>
    <property type="match status" value="1"/>
</dbReference>
<evidence type="ECO:0000259" key="2">
    <source>
        <dbReference type="Pfam" id="PF04235"/>
    </source>
</evidence>